<keyword evidence="3" id="KW-1185">Reference proteome</keyword>
<name>E6X7S2_CELAD</name>
<dbReference type="EMBL" id="CP002453">
    <property type="protein sequence ID" value="ADV47515.1"/>
    <property type="molecule type" value="Genomic_DNA"/>
</dbReference>
<dbReference type="Proteomes" id="UP000008634">
    <property type="component" value="Chromosome"/>
</dbReference>
<reference evidence="2 3" key="1">
    <citation type="journal article" date="2010" name="Stand. Genomic Sci.">
        <title>Complete genome sequence of Cellulophaga algicola type strain (IC166).</title>
        <authorList>
            <person name="Abt B."/>
            <person name="Lu M."/>
            <person name="Misra M."/>
            <person name="Han C."/>
            <person name="Nolan M."/>
            <person name="Lucas S."/>
            <person name="Hammon N."/>
            <person name="Deshpande S."/>
            <person name="Cheng J.F."/>
            <person name="Tapia R."/>
            <person name="Goodwin L."/>
            <person name="Pitluck S."/>
            <person name="Liolios K."/>
            <person name="Pagani I."/>
            <person name="Ivanova N."/>
            <person name="Mavromatis K."/>
            <person name="Ovchinikova G."/>
            <person name="Pati A."/>
            <person name="Chen A."/>
            <person name="Palaniappan K."/>
            <person name="Land M."/>
            <person name="Hauser L."/>
            <person name="Chang Y.J."/>
            <person name="Jeffries C.D."/>
            <person name="Detter J.C."/>
            <person name="Brambilla E."/>
            <person name="Rohde M."/>
            <person name="Tindall B.J."/>
            <person name="Goker M."/>
            <person name="Woyke T."/>
            <person name="Bristow J."/>
            <person name="Eisen J.A."/>
            <person name="Markowitz V."/>
            <person name="Hugenholtz P."/>
            <person name="Kyrpides N.C."/>
            <person name="Klenk H.P."/>
            <person name="Lapidus A."/>
        </authorList>
    </citation>
    <scope>NUCLEOTIDE SEQUENCE [LARGE SCALE GENOMIC DNA]</scope>
    <source>
        <strain evidence="3">DSM 14237 / IC166 / ACAM 630</strain>
    </source>
</reference>
<keyword evidence="1" id="KW-1133">Transmembrane helix</keyword>
<proteinExistence type="predicted"/>
<dbReference type="OrthoDB" id="9830128at2"/>
<keyword evidence="1" id="KW-0812">Transmembrane</keyword>
<dbReference type="HOGENOM" id="CLU_1472682_0_0_10"/>
<dbReference type="AlphaFoldDB" id="E6X7S2"/>
<dbReference type="RefSeq" id="WP_013549014.1">
    <property type="nucleotide sequence ID" value="NC_014934.1"/>
</dbReference>
<keyword evidence="1" id="KW-0472">Membrane</keyword>
<protein>
    <submittedName>
        <fullName evidence="2">Uncharacterized protein</fullName>
    </submittedName>
</protein>
<organism evidence="2 3">
    <name type="scientific">Cellulophaga algicola (strain DSM 14237 / IC166 / ACAM 630)</name>
    <dbReference type="NCBI Taxonomy" id="688270"/>
    <lineage>
        <taxon>Bacteria</taxon>
        <taxon>Pseudomonadati</taxon>
        <taxon>Bacteroidota</taxon>
        <taxon>Flavobacteriia</taxon>
        <taxon>Flavobacteriales</taxon>
        <taxon>Flavobacteriaceae</taxon>
        <taxon>Cellulophaga</taxon>
    </lineage>
</organism>
<feature type="transmembrane region" description="Helical" evidence="1">
    <location>
        <begin position="21"/>
        <end position="43"/>
    </location>
</feature>
<dbReference type="eggNOG" id="ENOG50311BU">
    <property type="taxonomic scope" value="Bacteria"/>
</dbReference>
<sequence length="183" mass="21152">MKTYTITDQKKIEELAKKTKKITIISTVIVLTLITGFTVYLFSEDGAKIPVIPLILVVLLFTVLFSLLIKQLNDMLFKLSRHRFIRIAEESITIGTSATFMEELNYVQKYFYNRINRFGAHDDKTFYAHKIKSINQTRKGLQFKVSGLIGDVVTIPNEIDKLHEIKQEINKMMYASNNTLKIK</sequence>
<evidence type="ECO:0000256" key="1">
    <source>
        <dbReference type="SAM" id="Phobius"/>
    </source>
</evidence>
<dbReference type="KEGG" id="cao:Celal_0164"/>
<gene>
    <name evidence="2" type="ordered locus">Celal_0164</name>
</gene>
<accession>E6X7S2</accession>
<evidence type="ECO:0000313" key="3">
    <source>
        <dbReference type="Proteomes" id="UP000008634"/>
    </source>
</evidence>
<feature type="transmembrane region" description="Helical" evidence="1">
    <location>
        <begin position="49"/>
        <end position="69"/>
    </location>
</feature>
<evidence type="ECO:0000313" key="2">
    <source>
        <dbReference type="EMBL" id="ADV47515.1"/>
    </source>
</evidence>